<dbReference type="EMBL" id="BARS01004118">
    <property type="protein sequence ID" value="GAF73286.1"/>
    <property type="molecule type" value="Genomic_DNA"/>
</dbReference>
<keyword evidence="5" id="KW-0378">Hydrolase</keyword>
<dbReference type="GO" id="GO:0046872">
    <property type="term" value="F:metal ion binding"/>
    <property type="evidence" value="ECO:0007669"/>
    <property type="project" value="UniProtKB-KW"/>
</dbReference>
<evidence type="ECO:0000256" key="7">
    <source>
        <dbReference type="ARBA" id="ARBA00038093"/>
    </source>
</evidence>
<accession>X0SDR7</accession>
<sequence length="135" mass="14973">MYLLDTDILSNLLRRAPSTALVTKLASIPPEQQFTSSITLGELVYGAYRLQERAGALLQRLDETLLPNLPILPFDASAARRYGEVRAELERRGTPMGDADLRIASIALTRDLTVVTANVRHFQKVPGLAVENWLD</sequence>
<evidence type="ECO:0000313" key="9">
    <source>
        <dbReference type="EMBL" id="GAF73286.1"/>
    </source>
</evidence>
<evidence type="ECO:0000256" key="3">
    <source>
        <dbReference type="ARBA" id="ARBA00022722"/>
    </source>
</evidence>
<keyword evidence="6" id="KW-0460">Magnesium</keyword>
<name>X0SDR7_9ZZZZ</name>
<dbReference type="InterPro" id="IPR029060">
    <property type="entry name" value="PIN-like_dom_sf"/>
</dbReference>
<feature type="domain" description="PIN" evidence="8">
    <location>
        <begin position="2"/>
        <end position="126"/>
    </location>
</feature>
<dbReference type="InterPro" id="IPR022907">
    <property type="entry name" value="VapC_family"/>
</dbReference>
<keyword evidence="3" id="KW-0540">Nuclease</keyword>
<dbReference type="InterPro" id="IPR002716">
    <property type="entry name" value="PIN_dom"/>
</dbReference>
<comment type="caution">
    <text evidence="9">The sequence shown here is derived from an EMBL/GenBank/DDBJ whole genome shotgun (WGS) entry which is preliminary data.</text>
</comment>
<dbReference type="PANTHER" id="PTHR33653">
    <property type="entry name" value="RIBONUCLEASE VAPC2"/>
    <property type="match status" value="1"/>
</dbReference>
<evidence type="ECO:0000256" key="2">
    <source>
        <dbReference type="ARBA" id="ARBA00022649"/>
    </source>
</evidence>
<organism evidence="9">
    <name type="scientific">marine sediment metagenome</name>
    <dbReference type="NCBI Taxonomy" id="412755"/>
    <lineage>
        <taxon>unclassified sequences</taxon>
        <taxon>metagenomes</taxon>
        <taxon>ecological metagenomes</taxon>
    </lineage>
</organism>
<evidence type="ECO:0000256" key="6">
    <source>
        <dbReference type="ARBA" id="ARBA00022842"/>
    </source>
</evidence>
<evidence type="ECO:0000256" key="1">
    <source>
        <dbReference type="ARBA" id="ARBA00001946"/>
    </source>
</evidence>
<protein>
    <recommendedName>
        <fullName evidence="8">PIN domain-containing protein</fullName>
    </recommendedName>
</protein>
<dbReference type="PANTHER" id="PTHR33653:SF1">
    <property type="entry name" value="RIBONUCLEASE VAPC2"/>
    <property type="match status" value="1"/>
</dbReference>
<dbReference type="AlphaFoldDB" id="X0SDR7"/>
<dbReference type="GO" id="GO:0016787">
    <property type="term" value="F:hydrolase activity"/>
    <property type="evidence" value="ECO:0007669"/>
    <property type="project" value="UniProtKB-KW"/>
</dbReference>
<comment type="similarity">
    <text evidence="7">Belongs to the PINc/VapC protein family.</text>
</comment>
<dbReference type="Gene3D" id="3.40.50.1010">
    <property type="entry name" value="5'-nuclease"/>
    <property type="match status" value="1"/>
</dbReference>
<proteinExistence type="inferred from homology"/>
<keyword evidence="2" id="KW-1277">Toxin-antitoxin system</keyword>
<reference evidence="9" key="1">
    <citation type="journal article" date="2014" name="Front. Microbiol.">
        <title>High frequency of phylogenetically diverse reductive dehalogenase-homologous genes in deep subseafloor sedimentary metagenomes.</title>
        <authorList>
            <person name="Kawai M."/>
            <person name="Futagami T."/>
            <person name="Toyoda A."/>
            <person name="Takaki Y."/>
            <person name="Nishi S."/>
            <person name="Hori S."/>
            <person name="Arai W."/>
            <person name="Tsubouchi T."/>
            <person name="Morono Y."/>
            <person name="Uchiyama I."/>
            <person name="Ito T."/>
            <person name="Fujiyama A."/>
            <person name="Inagaki F."/>
            <person name="Takami H."/>
        </authorList>
    </citation>
    <scope>NUCLEOTIDE SEQUENCE</scope>
    <source>
        <strain evidence="9">Expedition CK06-06</strain>
    </source>
</reference>
<evidence type="ECO:0000256" key="4">
    <source>
        <dbReference type="ARBA" id="ARBA00022723"/>
    </source>
</evidence>
<dbReference type="Pfam" id="PF01850">
    <property type="entry name" value="PIN"/>
    <property type="match status" value="1"/>
</dbReference>
<evidence type="ECO:0000256" key="5">
    <source>
        <dbReference type="ARBA" id="ARBA00022801"/>
    </source>
</evidence>
<dbReference type="HAMAP" id="MF_00265">
    <property type="entry name" value="VapC_Nob1"/>
    <property type="match status" value="1"/>
</dbReference>
<dbReference type="GO" id="GO:0004540">
    <property type="term" value="F:RNA nuclease activity"/>
    <property type="evidence" value="ECO:0007669"/>
    <property type="project" value="InterPro"/>
</dbReference>
<keyword evidence="4" id="KW-0479">Metal-binding</keyword>
<dbReference type="CDD" id="cd18752">
    <property type="entry name" value="PIN_VapC4-5_FitB-like"/>
    <property type="match status" value="1"/>
</dbReference>
<comment type="cofactor">
    <cofactor evidence="1">
        <name>Mg(2+)</name>
        <dbReference type="ChEBI" id="CHEBI:18420"/>
    </cofactor>
</comment>
<evidence type="ECO:0000259" key="8">
    <source>
        <dbReference type="Pfam" id="PF01850"/>
    </source>
</evidence>
<gene>
    <name evidence="9" type="ORF">S01H1_08026</name>
</gene>
<dbReference type="InterPro" id="IPR050556">
    <property type="entry name" value="Type_II_TA_system_RNase"/>
</dbReference>
<dbReference type="SUPFAM" id="SSF88723">
    <property type="entry name" value="PIN domain-like"/>
    <property type="match status" value="1"/>
</dbReference>